<organism evidence="2 3">
    <name type="scientific">Methylopila turkensis</name>
    <dbReference type="NCBI Taxonomy" id="1437816"/>
    <lineage>
        <taxon>Bacteria</taxon>
        <taxon>Pseudomonadati</taxon>
        <taxon>Pseudomonadota</taxon>
        <taxon>Alphaproteobacteria</taxon>
        <taxon>Hyphomicrobiales</taxon>
        <taxon>Methylopilaceae</taxon>
        <taxon>Methylopila</taxon>
    </lineage>
</organism>
<evidence type="ECO:0008006" key="4">
    <source>
        <dbReference type="Google" id="ProtNLM"/>
    </source>
</evidence>
<evidence type="ECO:0000313" key="3">
    <source>
        <dbReference type="Proteomes" id="UP001143309"/>
    </source>
</evidence>
<dbReference type="AlphaFoldDB" id="A0A9W6JLP7"/>
<keyword evidence="1" id="KW-0732">Signal</keyword>
<sequence length="256" mass="26583">MASAVSLLRAGLLAGFALLGGSAGVAEPVRPCKVADEHLAMTGKLDRAIAHIKSGDVFKILVIGSSSTAGVGATAPEKAYTERFEEELERRLAGVDVDVVARGIGGETAAGADARLERELVAVKPDLVVWQIGTNDAARRVALDGFRETTARGLKRIAKAGIDVALLDPQFVPQDEAVYAPYIAALDQLSAATGVPVAHRFAAMRALAKAGAADMLSRDRLHMNDGGHACVGAFLAEALGRKLAPLPAVAEATKRS</sequence>
<dbReference type="InterPro" id="IPR036514">
    <property type="entry name" value="SGNH_hydro_sf"/>
</dbReference>
<accession>A0A9W6JLP7</accession>
<comment type="caution">
    <text evidence="2">The sequence shown here is derived from an EMBL/GenBank/DDBJ whole genome shotgun (WGS) entry which is preliminary data.</text>
</comment>
<dbReference type="InterPro" id="IPR057572">
    <property type="entry name" value="NonGDSL"/>
</dbReference>
<evidence type="ECO:0000313" key="2">
    <source>
        <dbReference type="EMBL" id="GLK79402.1"/>
    </source>
</evidence>
<dbReference type="RefSeq" id="WP_271199860.1">
    <property type="nucleotide sequence ID" value="NZ_BSFL01000001.1"/>
</dbReference>
<reference evidence="2" key="1">
    <citation type="journal article" date="2014" name="Int. J. Syst. Evol. Microbiol.">
        <title>Complete genome sequence of Corynebacterium casei LMG S-19264T (=DSM 44701T), isolated from a smear-ripened cheese.</title>
        <authorList>
            <consortium name="US DOE Joint Genome Institute (JGI-PGF)"/>
            <person name="Walter F."/>
            <person name="Albersmeier A."/>
            <person name="Kalinowski J."/>
            <person name="Ruckert C."/>
        </authorList>
    </citation>
    <scope>NUCLEOTIDE SEQUENCE</scope>
    <source>
        <strain evidence="2">VKM B-2748</strain>
    </source>
</reference>
<dbReference type="SUPFAM" id="SSF52266">
    <property type="entry name" value="SGNH hydrolase"/>
    <property type="match status" value="1"/>
</dbReference>
<keyword evidence="3" id="KW-1185">Reference proteome</keyword>
<dbReference type="Gene3D" id="3.40.50.1110">
    <property type="entry name" value="SGNH hydrolase"/>
    <property type="match status" value="1"/>
</dbReference>
<dbReference type="PANTHER" id="PTHR30383:SF5">
    <property type="entry name" value="SGNH HYDROLASE-TYPE ESTERASE DOMAIN-CONTAINING PROTEIN"/>
    <property type="match status" value="1"/>
</dbReference>
<feature type="signal peptide" evidence="1">
    <location>
        <begin position="1"/>
        <end position="25"/>
    </location>
</feature>
<dbReference type="EMBL" id="BSFL01000001">
    <property type="protein sequence ID" value="GLK79402.1"/>
    <property type="molecule type" value="Genomic_DNA"/>
</dbReference>
<dbReference type="InterPro" id="IPR051532">
    <property type="entry name" value="Ester_Hydrolysis_Enzymes"/>
</dbReference>
<evidence type="ECO:0000256" key="1">
    <source>
        <dbReference type="SAM" id="SignalP"/>
    </source>
</evidence>
<dbReference type="Proteomes" id="UP001143309">
    <property type="component" value="Unassembled WGS sequence"/>
</dbReference>
<gene>
    <name evidence="2" type="ORF">GCM10008174_11430</name>
</gene>
<dbReference type="CDD" id="cd00229">
    <property type="entry name" value="SGNH_hydrolase"/>
    <property type="match status" value="1"/>
</dbReference>
<dbReference type="GO" id="GO:0004622">
    <property type="term" value="F:phosphatidylcholine lysophospholipase activity"/>
    <property type="evidence" value="ECO:0007669"/>
    <property type="project" value="TreeGrafter"/>
</dbReference>
<protein>
    <recommendedName>
        <fullName evidence="4">SGNH/GDSL hydrolase family protein</fullName>
    </recommendedName>
</protein>
<name>A0A9W6JLP7_9HYPH</name>
<proteinExistence type="predicted"/>
<reference evidence="2" key="2">
    <citation type="submission" date="2023-01" db="EMBL/GenBank/DDBJ databases">
        <authorList>
            <person name="Sun Q."/>
            <person name="Evtushenko L."/>
        </authorList>
    </citation>
    <scope>NUCLEOTIDE SEQUENCE</scope>
    <source>
        <strain evidence="2">VKM B-2748</strain>
    </source>
</reference>
<feature type="chain" id="PRO_5040877154" description="SGNH/GDSL hydrolase family protein" evidence="1">
    <location>
        <begin position="26"/>
        <end position="256"/>
    </location>
</feature>
<dbReference type="PANTHER" id="PTHR30383">
    <property type="entry name" value="THIOESTERASE 1/PROTEASE 1/LYSOPHOSPHOLIPASE L1"/>
    <property type="match status" value="1"/>
</dbReference>
<dbReference type="Pfam" id="PF25182">
    <property type="entry name" value="NonGDSL"/>
    <property type="match status" value="1"/>
</dbReference>